<comment type="caution">
    <text evidence="1">The sequence shown here is derived from an EMBL/GenBank/DDBJ whole genome shotgun (WGS) entry which is preliminary data.</text>
</comment>
<evidence type="ECO:0000313" key="2">
    <source>
        <dbReference type="Proteomes" id="UP001497602"/>
    </source>
</evidence>
<accession>A0ABM9PMK1</accession>
<dbReference type="GO" id="GO:0003677">
    <property type="term" value="F:DNA binding"/>
    <property type="evidence" value="ECO:0007669"/>
    <property type="project" value="UniProtKB-KW"/>
</dbReference>
<keyword evidence="1" id="KW-0238">DNA-binding</keyword>
<name>A0ABM9PMK1_9FLAO</name>
<organism evidence="1 2">
    <name type="scientific">Tenacibaculum vairaonense</name>
    <dbReference type="NCBI Taxonomy" id="3137860"/>
    <lineage>
        <taxon>Bacteria</taxon>
        <taxon>Pseudomonadati</taxon>
        <taxon>Bacteroidota</taxon>
        <taxon>Flavobacteriia</taxon>
        <taxon>Flavobacteriales</taxon>
        <taxon>Flavobacteriaceae</taxon>
        <taxon>Tenacibaculum</taxon>
    </lineage>
</organism>
<reference evidence="1 2" key="1">
    <citation type="submission" date="2024-05" db="EMBL/GenBank/DDBJ databases">
        <authorList>
            <person name="Duchaud E."/>
        </authorList>
    </citation>
    <scope>NUCLEOTIDE SEQUENCE [LARGE SCALE GENOMIC DNA]</scope>
    <source>
        <strain evidence="1">Ena-SAMPLE-TAB-13-05-2024-13:56:06:370-140305</strain>
    </source>
</reference>
<dbReference type="EMBL" id="CAXJRC010000022">
    <property type="protein sequence ID" value="CAL2106926.1"/>
    <property type="molecule type" value="Genomic_DNA"/>
</dbReference>
<dbReference type="Gene3D" id="3.40.50.2300">
    <property type="match status" value="1"/>
</dbReference>
<sequence length="228" mass="26311">MKKEKLTTLIINDYPLVCEVHKSAFTSISKSCKKYVLECITTNSCKNAIQIINSFSSKNTKSIDIAFLELKQDTSNCNIIPTSDDLAYFIRKKHPDCKIIISTTDDNKYKIHNIFKSINPDGLLIKKDISYDEFIYAIKEVINDPPYYSKSVLKLLRKKVSSEFSLDELDRKILYELSLGAKVKDMLNYIPLSVAAIEKRKRQLKKFFNIEEKGYRKLVVKAKENGFI</sequence>
<protein>
    <submittedName>
        <fullName evidence="1">DNA-binding response regulator, NarL/FixJ family, contains REC and HTH domains</fullName>
    </submittedName>
</protein>
<keyword evidence="2" id="KW-1185">Reference proteome</keyword>
<proteinExistence type="predicted"/>
<evidence type="ECO:0000313" key="1">
    <source>
        <dbReference type="EMBL" id="CAL2106926.1"/>
    </source>
</evidence>
<gene>
    <name evidence="1" type="ORF">T190115A13A_20206</name>
</gene>
<dbReference type="Proteomes" id="UP001497602">
    <property type="component" value="Unassembled WGS sequence"/>
</dbReference>
<dbReference type="RefSeq" id="WP_348705398.1">
    <property type="nucleotide sequence ID" value="NZ_CAXIYA010000033.1"/>
</dbReference>